<dbReference type="PANTHER" id="PTHR43540">
    <property type="entry name" value="PEROXYUREIDOACRYLATE/UREIDOACRYLATE AMIDOHYDROLASE-RELATED"/>
    <property type="match status" value="1"/>
</dbReference>
<reference evidence="4" key="1">
    <citation type="submission" date="2022-10" db="EMBL/GenBank/DDBJ databases">
        <title>Characterization and whole genome sequencing of a new Roseateles species, isolated from fresh water.</title>
        <authorList>
            <person name="Guliayeva D.Y."/>
            <person name="Akhremchuk A.E."/>
            <person name="Sikolenko M.A."/>
            <person name="Valentovich L.N."/>
            <person name="Sidarenka A.V."/>
        </authorList>
    </citation>
    <scope>NUCLEOTIDE SEQUENCE</scope>
    <source>
        <strain evidence="4">BIM B-1768</strain>
    </source>
</reference>
<dbReference type="EMBL" id="CP104562">
    <property type="protein sequence ID" value="UXH77500.1"/>
    <property type="molecule type" value="Genomic_DNA"/>
</dbReference>
<evidence type="ECO:0000259" key="3">
    <source>
        <dbReference type="Pfam" id="PF00857"/>
    </source>
</evidence>
<gene>
    <name evidence="4" type="ORF">N4261_21305</name>
</gene>
<dbReference type="RefSeq" id="WP_261757250.1">
    <property type="nucleotide sequence ID" value="NZ_CP104562.2"/>
</dbReference>
<dbReference type="InterPro" id="IPR036380">
    <property type="entry name" value="Isochorismatase-like_sf"/>
</dbReference>
<sequence>MTTTTSPNASASSSSSTSSSPAPTTAPTTPPTRRTGPDTAVLLIDVQESFRHRPYWDPAALPEFLARTRALLDGAAARGLPVVRILHSDGPDTPDNPFALVSGHVRPLEELAQVPVAAEFLKRRHSALVGTGLSVWLTENGIRRLIVTGIRTEQCCETTTRHASDAGWEVDYVTEATLTFPMRHASGVTLSVADIKLRTELVLQDRFAQICSVEQALDRAQ</sequence>
<keyword evidence="1" id="KW-0378">Hydrolase</keyword>
<dbReference type="InterPro" id="IPR000868">
    <property type="entry name" value="Isochorismatase-like_dom"/>
</dbReference>
<evidence type="ECO:0000256" key="2">
    <source>
        <dbReference type="SAM" id="MobiDB-lite"/>
    </source>
</evidence>
<feature type="region of interest" description="Disordered" evidence="2">
    <location>
        <begin position="1"/>
        <end position="38"/>
    </location>
</feature>
<keyword evidence="5" id="KW-1185">Reference proteome</keyword>
<feature type="compositionally biased region" description="Low complexity" evidence="2">
    <location>
        <begin position="1"/>
        <end position="27"/>
    </location>
</feature>
<protein>
    <submittedName>
        <fullName evidence="4">Isochorismatase family protein</fullName>
    </submittedName>
</protein>
<dbReference type="Proteomes" id="UP001064933">
    <property type="component" value="Chromosome"/>
</dbReference>
<organism evidence="4 5">
    <name type="scientific">Roseateles amylovorans</name>
    <dbReference type="NCBI Taxonomy" id="2978473"/>
    <lineage>
        <taxon>Bacteria</taxon>
        <taxon>Pseudomonadati</taxon>
        <taxon>Pseudomonadota</taxon>
        <taxon>Betaproteobacteria</taxon>
        <taxon>Burkholderiales</taxon>
        <taxon>Sphaerotilaceae</taxon>
        <taxon>Roseateles</taxon>
    </lineage>
</organism>
<feature type="domain" description="Isochorismatase-like" evidence="3">
    <location>
        <begin position="39"/>
        <end position="183"/>
    </location>
</feature>
<evidence type="ECO:0000313" key="5">
    <source>
        <dbReference type="Proteomes" id="UP001064933"/>
    </source>
</evidence>
<evidence type="ECO:0000256" key="1">
    <source>
        <dbReference type="ARBA" id="ARBA00022801"/>
    </source>
</evidence>
<proteinExistence type="predicted"/>
<dbReference type="InterPro" id="IPR050272">
    <property type="entry name" value="Isochorismatase-like_hydrls"/>
</dbReference>
<dbReference type="SUPFAM" id="SSF52499">
    <property type="entry name" value="Isochorismatase-like hydrolases"/>
    <property type="match status" value="1"/>
</dbReference>
<name>A0ABY6AXI0_9BURK</name>
<dbReference type="Gene3D" id="3.40.50.850">
    <property type="entry name" value="Isochorismatase-like"/>
    <property type="match status" value="1"/>
</dbReference>
<accession>A0ABY6AXI0</accession>
<dbReference type="PANTHER" id="PTHR43540:SF6">
    <property type="entry name" value="ISOCHORISMATASE-LIKE DOMAIN-CONTAINING PROTEIN"/>
    <property type="match status" value="1"/>
</dbReference>
<evidence type="ECO:0000313" key="4">
    <source>
        <dbReference type="EMBL" id="UXH77500.1"/>
    </source>
</evidence>
<dbReference type="Pfam" id="PF00857">
    <property type="entry name" value="Isochorismatase"/>
    <property type="match status" value="1"/>
</dbReference>